<accession>A0A3B4F3R5</accession>
<evidence type="ECO:0000256" key="4">
    <source>
        <dbReference type="ARBA" id="ARBA00022771"/>
    </source>
</evidence>
<keyword evidence="4" id="KW-0863">Zinc-finger</keyword>
<dbReference type="Pfam" id="PF22191">
    <property type="entry name" value="IBR_1"/>
    <property type="match status" value="1"/>
</dbReference>
<evidence type="ECO:0000256" key="2">
    <source>
        <dbReference type="ARBA" id="ARBA00022723"/>
    </source>
</evidence>
<dbReference type="FunFam" id="1.20.120.1750:FF:000040">
    <property type="entry name" value="RBR-type E3 ubiquitin transferase"/>
    <property type="match status" value="1"/>
</dbReference>
<evidence type="ECO:0000256" key="1">
    <source>
        <dbReference type="ARBA" id="ARBA00022679"/>
    </source>
</evidence>
<proteinExistence type="predicted"/>
<name>A0A3B4F3R5_9CICH</name>
<dbReference type="GO" id="GO:0016740">
    <property type="term" value="F:transferase activity"/>
    <property type="evidence" value="ECO:0007669"/>
    <property type="project" value="UniProtKB-KW"/>
</dbReference>
<dbReference type="GO" id="GO:0008270">
    <property type="term" value="F:zinc ion binding"/>
    <property type="evidence" value="ECO:0007669"/>
    <property type="project" value="UniProtKB-KW"/>
</dbReference>
<keyword evidence="1" id="KW-0808">Transferase</keyword>
<evidence type="ECO:0000256" key="6">
    <source>
        <dbReference type="ARBA" id="ARBA00022833"/>
    </source>
</evidence>
<evidence type="ECO:0000256" key="3">
    <source>
        <dbReference type="ARBA" id="ARBA00022737"/>
    </source>
</evidence>
<dbReference type="AlphaFoldDB" id="A0A3B4F3R5"/>
<keyword evidence="2" id="KW-0479">Metal-binding</keyword>
<dbReference type="SUPFAM" id="SSF57850">
    <property type="entry name" value="RING/U-box"/>
    <property type="match status" value="2"/>
</dbReference>
<reference evidence="8" key="1">
    <citation type="submission" date="2023-09" db="UniProtKB">
        <authorList>
            <consortium name="Ensembl"/>
        </authorList>
    </citation>
    <scope>IDENTIFICATION</scope>
</reference>
<keyword evidence="6" id="KW-0862">Zinc</keyword>
<dbReference type="Ensembl" id="ENSPNYT00000003920.1">
    <property type="protein sequence ID" value="ENSPNYP00000003821.1"/>
    <property type="gene ID" value="ENSPNYG00000002940.1"/>
</dbReference>
<evidence type="ECO:0000259" key="7">
    <source>
        <dbReference type="PROSITE" id="PS51873"/>
    </source>
</evidence>
<organism evidence="8">
    <name type="scientific">Pundamilia nyererei</name>
    <dbReference type="NCBI Taxonomy" id="303518"/>
    <lineage>
        <taxon>Eukaryota</taxon>
        <taxon>Metazoa</taxon>
        <taxon>Chordata</taxon>
        <taxon>Craniata</taxon>
        <taxon>Vertebrata</taxon>
        <taxon>Euteleostomi</taxon>
        <taxon>Actinopterygii</taxon>
        <taxon>Neopterygii</taxon>
        <taxon>Teleostei</taxon>
        <taxon>Neoteleostei</taxon>
        <taxon>Acanthomorphata</taxon>
        <taxon>Ovalentaria</taxon>
        <taxon>Cichlomorphae</taxon>
        <taxon>Cichliformes</taxon>
        <taxon>Cichlidae</taxon>
        <taxon>African cichlids</taxon>
        <taxon>Pseudocrenilabrinae</taxon>
        <taxon>Haplochromini</taxon>
        <taxon>Pundamilia</taxon>
    </lineage>
</organism>
<dbReference type="InterPro" id="IPR044066">
    <property type="entry name" value="TRIAD_supradom"/>
</dbReference>
<dbReference type="Gene3D" id="1.20.120.1750">
    <property type="match status" value="1"/>
</dbReference>
<keyword evidence="5" id="KW-0833">Ubl conjugation pathway</keyword>
<protein>
    <submittedName>
        <fullName evidence="8">Probable E3 ubiquitin-protein ligase ARI8</fullName>
    </submittedName>
</protein>
<evidence type="ECO:0000313" key="8">
    <source>
        <dbReference type="Ensembl" id="ENSPNYP00000003821.1"/>
    </source>
</evidence>
<dbReference type="STRING" id="303518.ENSPNYP00000003821"/>
<dbReference type="PROSITE" id="PS51873">
    <property type="entry name" value="TRIAD"/>
    <property type="match status" value="1"/>
</dbReference>
<sequence length="274" mass="30968">MTGETKLNIMHTQLLFLNSAFEKEKCYDPRDSTLKLVDGEDEFDCKARMSCGHVVTPSSLTNWCLRLLKEGESKFVCGQPKCDKEWSYAEVRKMALLTPEEMEHFEKTMALNASKHFFDSKLCPGCNSSVVRKDVSNLSVCCSLCTRKKGRNYEFCWQCLREWKGTRPRSDRCDNDGCSNEALKALKNCEDIIFESVKDVSGCPSIRACPTCGSLVEHNRKKCKNVICPRCKIEFCFVCLNLTSECAGKTGQYYGACSSGVAPRQTCIPVWQQK</sequence>
<dbReference type="GeneTree" id="ENSGT00510000050415"/>
<feature type="domain" description="RING-type" evidence="7">
    <location>
        <begin position="19"/>
        <end position="261"/>
    </location>
</feature>
<keyword evidence="3" id="KW-0677">Repeat</keyword>
<evidence type="ECO:0000256" key="5">
    <source>
        <dbReference type="ARBA" id="ARBA00022786"/>
    </source>
</evidence>